<dbReference type="Pfam" id="PF00069">
    <property type="entry name" value="Pkinase"/>
    <property type="match status" value="1"/>
</dbReference>
<sequence>MQVELGQYILRWSIGGDYLGAVAQAPIFLLIDPADEPGARVAAKRLRDGFGALARAGGIPDVHQVRRVWNDAMTAAESDLATITLMATDVDMPSVNLGAVLLAVVEEDGHYSWLVHSMGPLTAVHDDGTSSSEVGGDFRLQPMRAGERFVLLSQSLREAHSAGRIRNVISQLPRAQRAAAVLVSDERNAATAVVVDVHDAVSIAALDFPETLMAEDLDEEVSEPSLTSDWALQALGIAGHTHAAEQPLTAPELDDFVFESYLGSGGYADVFLYEEQTPKRLVAIKVGVGSGKGRSGDFRSEIDVMGQLGGHPSIVSIFDADVAPTGQPYIVMQYCPGPSLAERLVDGPLPIEEVLRMGIQLSGATHTAHMLGIAHYDIKPSNVLTTAFGRFALSDFGIAQIVGNSSTDVTGMSLPWAAPEALRGEECTYLADVYSMGATLYTAIYGHAPFATAGLGKRAYIERVQNADIGYPQIPGVTGPAFDKLVAVLAGALERDVNARTASVDQIGRGLQEVQSELGLAVTELEIPAS</sequence>
<evidence type="ECO:0000256" key="6">
    <source>
        <dbReference type="ARBA" id="ARBA00022840"/>
    </source>
</evidence>
<dbReference type="PROSITE" id="PS50011">
    <property type="entry name" value="PROTEIN_KINASE_DOM"/>
    <property type="match status" value="1"/>
</dbReference>
<dbReference type="PROSITE" id="PS00107">
    <property type="entry name" value="PROTEIN_KINASE_ATP"/>
    <property type="match status" value="1"/>
</dbReference>
<dbReference type="SMART" id="SM00220">
    <property type="entry name" value="S_TKc"/>
    <property type="match status" value="1"/>
</dbReference>
<keyword evidence="4 7" id="KW-0547">Nucleotide-binding</keyword>
<dbReference type="RefSeq" id="WP_197550623.1">
    <property type="nucleotide sequence ID" value="NZ_CP063213.1"/>
</dbReference>
<reference evidence="9 10" key="1">
    <citation type="submission" date="2020-10" db="EMBL/GenBank/DDBJ databases">
        <title>Trueperella pecoris sp. nov. isolated from bovine and porcine specimens.</title>
        <authorList>
            <person name="Schoenecker L."/>
            <person name="Schnydrig P."/>
            <person name="Brodard I."/>
            <person name="Thomann A."/>
            <person name="Hemphill A."/>
            <person name="Rodriguez-Campos S."/>
            <person name="Perreten V."/>
            <person name="Jores J."/>
            <person name="Kittl S."/>
        </authorList>
    </citation>
    <scope>NUCLEOTIDE SEQUENCE [LARGE SCALE GENOMIC DNA]</scope>
    <source>
        <strain evidence="9 10">15A0121</strain>
    </source>
</reference>
<evidence type="ECO:0000256" key="4">
    <source>
        <dbReference type="ARBA" id="ARBA00022741"/>
    </source>
</evidence>
<evidence type="ECO:0000313" key="9">
    <source>
        <dbReference type="EMBL" id="QOR44799.1"/>
    </source>
</evidence>
<dbReference type="InterPro" id="IPR000719">
    <property type="entry name" value="Prot_kinase_dom"/>
</dbReference>
<feature type="binding site" evidence="7">
    <location>
        <position position="285"/>
    </location>
    <ligand>
        <name>ATP</name>
        <dbReference type="ChEBI" id="CHEBI:30616"/>
    </ligand>
</feature>
<accession>A0A7M1QS15</accession>
<evidence type="ECO:0000256" key="1">
    <source>
        <dbReference type="ARBA" id="ARBA00012513"/>
    </source>
</evidence>
<dbReference type="Gene3D" id="1.10.510.10">
    <property type="entry name" value="Transferase(Phosphotransferase) domain 1"/>
    <property type="match status" value="1"/>
</dbReference>
<evidence type="ECO:0000256" key="2">
    <source>
        <dbReference type="ARBA" id="ARBA00022527"/>
    </source>
</evidence>
<dbReference type="CDD" id="cd14014">
    <property type="entry name" value="STKc_PknB_like"/>
    <property type="match status" value="1"/>
</dbReference>
<keyword evidence="6 7" id="KW-0067">ATP-binding</keyword>
<organism evidence="9 10">
    <name type="scientific">Trueperella pecoris</name>
    <dbReference type="NCBI Taxonomy" id="2733571"/>
    <lineage>
        <taxon>Bacteria</taxon>
        <taxon>Bacillati</taxon>
        <taxon>Actinomycetota</taxon>
        <taxon>Actinomycetes</taxon>
        <taxon>Actinomycetales</taxon>
        <taxon>Actinomycetaceae</taxon>
        <taxon>Trueperella</taxon>
    </lineage>
</organism>
<dbReference type="InterPro" id="IPR017441">
    <property type="entry name" value="Protein_kinase_ATP_BS"/>
</dbReference>
<evidence type="ECO:0000256" key="5">
    <source>
        <dbReference type="ARBA" id="ARBA00022777"/>
    </source>
</evidence>
<evidence type="ECO:0000256" key="3">
    <source>
        <dbReference type="ARBA" id="ARBA00022679"/>
    </source>
</evidence>
<evidence type="ECO:0000256" key="7">
    <source>
        <dbReference type="PROSITE-ProRule" id="PRU10141"/>
    </source>
</evidence>
<keyword evidence="10" id="KW-1185">Reference proteome</keyword>
<evidence type="ECO:0000259" key="8">
    <source>
        <dbReference type="PROSITE" id="PS50011"/>
    </source>
</evidence>
<gene>
    <name evidence="9" type="ORF">INS88_05700</name>
</gene>
<dbReference type="PROSITE" id="PS00108">
    <property type="entry name" value="PROTEIN_KINASE_ST"/>
    <property type="match status" value="1"/>
</dbReference>
<dbReference type="AlphaFoldDB" id="A0A7M1QS15"/>
<dbReference type="Proteomes" id="UP000595053">
    <property type="component" value="Chromosome"/>
</dbReference>
<dbReference type="SUPFAM" id="SSF56112">
    <property type="entry name" value="Protein kinase-like (PK-like)"/>
    <property type="match status" value="1"/>
</dbReference>
<dbReference type="InterPro" id="IPR011009">
    <property type="entry name" value="Kinase-like_dom_sf"/>
</dbReference>
<evidence type="ECO:0000313" key="10">
    <source>
        <dbReference type="Proteomes" id="UP000595053"/>
    </source>
</evidence>
<feature type="domain" description="Protein kinase" evidence="8">
    <location>
        <begin position="256"/>
        <end position="518"/>
    </location>
</feature>
<dbReference type="GO" id="GO:0004674">
    <property type="term" value="F:protein serine/threonine kinase activity"/>
    <property type="evidence" value="ECO:0007669"/>
    <property type="project" value="UniProtKB-KW"/>
</dbReference>
<dbReference type="PANTHER" id="PTHR43289:SF6">
    <property type="entry name" value="SERINE_THREONINE-PROTEIN KINASE NEKL-3"/>
    <property type="match status" value="1"/>
</dbReference>
<dbReference type="GO" id="GO:0005524">
    <property type="term" value="F:ATP binding"/>
    <property type="evidence" value="ECO:0007669"/>
    <property type="project" value="UniProtKB-UniRule"/>
</dbReference>
<dbReference type="EC" id="2.7.11.1" evidence="1"/>
<dbReference type="InterPro" id="IPR008271">
    <property type="entry name" value="Ser/Thr_kinase_AS"/>
</dbReference>
<dbReference type="PANTHER" id="PTHR43289">
    <property type="entry name" value="MITOGEN-ACTIVATED PROTEIN KINASE KINASE KINASE 20-RELATED"/>
    <property type="match status" value="1"/>
</dbReference>
<keyword evidence="5 9" id="KW-0418">Kinase</keyword>
<proteinExistence type="predicted"/>
<keyword evidence="2 9" id="KW-0723">Serine/threonine-protein kinase</keyword>
<dbReference type="EMBL" id="CP063213">
    <property type="protein sequence ID" value="QOR44799.1"/>
    <property type="molecule type" value="Genomic_DNA"/>
</dbReference>
<name>A0A7M1QS15_9ACTO</name>
<keyword evidence="3" id="KW-0808">Transferase</keyword>
<protein>
    <recommendedName>
        <fullName evidence="1">non-specific serine/threonine protein kinase</fullName>
        <ecNumber evidence="1">2.7.11.1</ecNumber>
    </recommendedName>
</protein>